<sequence>MLMSEETRAKLNEVITHSFLLNMICDNCVYQIDYSVYPETAHIVHESYAHYWPQVADEWSDLMVQLNARPVRGDLHAEYEDYNGNLEAIFAEIAKATEDYRRKVVELIELAELNEDKEVVLKGEEVLLNIMPYRKQADIWAVEAKRYRDNYKSFDARIKTFTKMIPIVD</sequence>
<dbReference type="SUPFAM" id="SSF47240">
    <property type="entry name" value="Ferritin-like"/>
    <property type="match status" value="1"/>
</dbReference>
<accession>A0A8S5SDD4</accession>
<dbReference type="InterPro" id="IPR009078">
    <property type="entry name" value="Ferritin-like_SF"/>
</dbReference>
<proteinExistence type="predicted"/>
<reference evidence="1" key="1">
    <citation type="journal article" date="2021" name="Proc. Natl. Acad. Sci. U.S.A.">
        <title>A Catalog of Tens of Thousands of Viruses from Human Metagenomes Reveals Hidden Associations with Chronic Diseases.</title>
        <authorList>
            <person name="Tisza M.J."/>
            <person name="Buck C.B."/>
        </authorList>
    </citation>
    <scope>NUCLEOTIDE SEQUENCE</scope>
    <source>
        <strain evidence="1">Ctnpt50</strain>
    </source>
</reference>
<organism evidence="1">
    <name type="scientific">Siphoviridae sp. ctnpt50</name>
    <dbReference type="NCBI Taxonomy" id="2827941"/>
    <lineage>
        <taxon>Viruses</taxon>
        <taxon>Duplodnaviria</taxon>
        <taxon>Heunggongvirae</taxon>
        <taxon>Uroviricota</taxon>
        <taxon>Caudoviricetes</taxon>
    </lineage>
</organism>
<name>A0A8S5SDD4_9CAUD</name>
<evidence type="ECO:0000313" key="1">
    <source>
        <dbReference type="EMBL" id="DAF49052.1"/>
    </source>
</evidence>
<protein>
    <submittedName>
        <fullName evidence="1">Uncharacterized protein</fullName>
    </submittedName>
</protein>
<dbReference type="EMBL" id="BK032577">
    <property type="protein sequence ID" value="DAF49052.1"/>
    <property type="molecule type" value="Genomic_DNA"/>
</dbReference>